<dbReference type="SUPFAM" id="SSF81340">
    <property type="entry name" value="Clc chloride channel"/>
    <property type="match status" value="1"/>
</dbReference>
<protein>
    <submittedName>
        <fullName evidence="11">Chloride channel protein</fullName>
    </submittedName>
</protein>
<evidence type="ECO:0000256" key="6">
    <source>
        <dbReference type="ARBA" id="ARBA00023136"/>
    </source>
</evidence>
<feature type="transmembrane region" description="Helical" evidence="10">
    <location>
        <begin position="183"/>
        <end position="202"/>
    </location>
</feature>
<feature type="transmembrane region" description="Helical" evidence="10">
    <location>
        <begin position="52"/>
        <end position="69"/>
    </location>
</feature>
<evidence type="ECO:0000256" key="9">
    <source>
        <dbReference type="ARBA" id="ARBA00023303"/>
    </source>
</evidence>
<dbReference type="Proteomes" id="UP001597205">
    <property type="component" value="Unassembled WGS sequence"/>
</dbReference>
<dbReference type="InterPro" id="IPR050368">
    <property type="entry name" value="ClC-type_chloride_channel"/>
</dbReference>
<feature type="transmembrane region" description="Helical" evidence="10">
    <location>
        <begin position="222"/>
        <end position="243"/>
    </location>
</feature>
<keyword evidence="4 10" id="KW-1133">Transmembrane helix</keyword>
<keyword evidence="9" id="KW-0407">Ion channel</keyword>
<dbReference type="InterPro" id="IPR014743">
    <property type="entry name" value="Cl-channel_core"/>
</dbReference>
<feature type="transmembrane region" description="Helical" evidence="10">
    <location>
        <begin position="105"/>
        <end position="129"/>
    </location>
</feature>
<reference evidence="12" key="1">
    <citation type="journal article" date="2019" name="Int. J. Syst. Evol. Microbiol.">
        <title>The Global Catalogue of Microorganisms (GCM) 10K type strain sequencing project: providing services to taxonomists for standard genome sequencing and annotation.</title>
        <authorList>
            <consortium name="The Broad Institute Genomics Platform"/>
            <consortium name="The Broad Institute Genome Sequencing Center for Infectious Disease"/>
            <person name="Wu L."/>
            <person name="Ma J."/>
        </authorList>
    </citation>
    <scope>NUCLEOTIDE SEQUENCE [LARGE SCALE GENOMIC DNA]</scope>
    <source>
        <strain evidence="12">CCUG 52468</strain>
    </source>
</reference>
<dbReference type="CDD" id="cd00400">
    <property type="entry name" value="Voltage_gated_ClC"/>
    <property type="match status" value="1"/>
</dbReference>
<evidence type="ECO:0000256" key="2">
    <source>
        <dbReference type="ARBA" id="ARBA00022448"/>
    </source>
</evidence>
<keyword evidence="12" id="KW-1185">Reference proteome</keyword>
<evidence type="ECO:0000256" key="4">
    <source>
        <dbReference type="ARBA" id="ARBA00022989"/>
    </source>
</evidence>
<dbReference type="PRINTS" id="PR00762">
    <property type="entry name" value="CLCHANNEL"/>
</dbReference>
<dbReference type="Gene3D" id="1.10.3080.10">
    <property type="entry name" value="Clc chloride channel"/>
    <property type="match status" value="1"/>
</dbReference>
<accession>A0ABW3RMQ5</accession>
<proteinExistence type="predicted"/>
<evidence type="ECO:0000256" key="7">
    <source>
        <dbReference type="ARBA" id="ARBA00023173"/>
    </source>
</evidence>
<evidence type="ECO:0000256" key="5">
    <source>
        <dbReference type="ARBA" id="ARBA00023065"/>
    </source>
</evidence>
<feature type="transmembrane region" description="Helical" evidence="10">
    <location>
        <begin position="382"/>
        <end position="400"/>
    </location>
</feature>
<keyword evidence="8" id="KW-0868">Chloride</keyword>
<feature type="transmembrane region" description="Helical" evidence="10">
    <location>
        <begin position="255"/>
        <end position="274"/>
    </location>
</feature>
<feature type="transmembrane region" description="Helical" evidence="10">
    <location>
        <begin position="149"/>
        <end position="171"/>
    </location>
</feature>
<keyword evidence="5" id="KW-0406">Ion transport</keyword>
<keyword evidence="7" id="KW-0869">Chloride channel</keyword>
<dbReference type="PANTHER" id="PTHR43427:SF6">
    <property type="entry name" value="CHLORIDE CHANNEL PROTEIN CLC-E"/>
    <property type="match status" value="1"/>
</dbReference>
<dbReference type="Pfam" id="PF00654">
    <property type="entry name" value="Voltage_CLC"/>
    <property type="match status" value="1"/>
</dbReference>
<feature type="transmembrane region" description="Helical" evidence="10">
    <location>
        <begin position="12"/>
        <end position="32"/>
    </location>
</feature>
<feature type="transmembrane region" description="Helical" evidence="10">
    <location>
        <begin position="320"/>
        <end position="343"/>
    </location>
</feature>
<comment type="caution">
    <text evidence="11">The sequence shown here is derived from an EMBL/GenBank/DDBJ whole genome shotgun (WGS) entry which is preliminary data.</text>
</comment>
<keyword evidence="6 10" id="KW-0472">Membrane</keyword>
<dbReference type="RefSeq" id="WP_380896708.1">
    <property type="nucleotide sequence ID" value="NZ_JBHTKY010000016.1"/>
</dbReference>
<keyword evidence="2" id="KW-0813">Transport</keyword>
<comment type="subcellular location">
    <subcellularLocation>
        <location evidence="1">Membrane</location>
        <topology evidence="1">Multi-pass membrane protein</topology>
    </subcellularLocation>
</comment>
<gene>
    <name evidence="11" type="ORF">ACFQ2C_11425</name>
</gene>
<evidence type="ECO:0000313" key="11">
    <source>
        <dbReference type="EMBL" id="MFD1166217.1"/>
    </source>
</evidence>
<evidence type="ECO:0000256" key="8">
    <source>
        <dbReference type="ARBA" id="ARBA00023214"/>
    </source>
</evidence>
<keyword evidence="3 10" id="KW-0812">Transmembrane</keyword>
<evidence type="ECO:0000256" key="1">
    <source>
        <dbReference type="ARBA" id="ARBA00004141"/>
    </source>
</evidence>
<evidence type="ECO:0000256" key="10">
    <source>
        <dbReference type="SAM" id="Phobius"/>
    </source>
</evidence>
<evidence type="ECO:0000256" key="3">
    <source>
        <dbReference type="ARBA" id="ARBA00022692"/>
    </source>
</evidence>
<name>A0ABW3RMQ5_9SPHI</name>
<sequence length="423" mass="46481">MNRKRIIQQNYFKLSGISLFVGLLSSFLATILRFITEKTEHKVFEFISGTNPYLFIIFPTIGITIIYFLRKYAFKGRKNKGITEIYNTLDRRKDHLPLFKIPSHFLNGFLTVIFGGSSGIEVSTVVATATIGNEVYKKNFSAKLYKRELICAASAAGVAILFSSPLAGLLFGIEVISRKFKKTILISCMASTLVASLFIYSFGEGPIISNYLIDWQWKSIPFFLIISCLAGILAVGFTLLVIYTKTFFGNINNNFIRVNLGAISVGLLIFYFPVLFGDSYHGLNEVLNSESISIGYLLLLILLKPLASSLTLGAGGDGGVFAPSIIAGAYLGLSIAIFCKSILGMDISPINYALIGAGSALSAAIYAPFTAIIIICNITPNGYTLFIPLIVCCLLSKFFANKLLPYNVYTYDMYKENLKKSIA</sequence>
<organism evidence="11 12">
    <name type="scientific">Sphingobacterium daejeonense</name>
    <dbReference type="NCBI Taxonomy" id="371142"/>
    <lineage>
        <taxon>Bacteria</taxon>
        <taxon>Pseudomonadati</taxon>
        <taxon>Bacteroidota</taxon>
        <taxon>Sphingobacteriia</taxon>
        <taxon>Sphingobacteriales</taxon>
        <taxon>Sphingobacteriaceae</taxon>
        <taxon>Sphingobacterium</taxon>
    </lineage>
</organism>
<feature type="transmembrane region" description="Helical" evidence="10">
    <location>
        <begin position="294"/>
        <end position="313"/>
    </location>
</feature>
<feature type="transmembrane region" description="Helical" evidence="10">
    <location>
        <begin position="349"/>
        <end position="375"/>
    </location>
</feature>
<dbReference type="InterPro" id="IPR001807">
    <property type="entry name" value="ClC"/>
</dbReference>
<evidence type="ECO:0000313" key="12">
    <source>
        <dbReference type="Proteomes" id="UP001597205"/>
    </source>
</evidence>
<dbReference type="PANTHER" id="PTHR43427">
    <property type="entry name" value="CHLORIDE CHANNEL PROTEIN CLC-E"/>
    <property type="match status" value="1"/>
</dbReference>
<dbReference type="EMBL" id="JBHTKY010000016">
    <property type="protein sequence ID" value="MFD1166217.1"/>
    <property type="molecule type" value="Genomic_DNA"/>
</dbReference>